<dbReference type="Proteomes" id="UP000472277">
    <property type="component" value="Chromosome 20"/>
</dbReference>
<dbReference type="Ensembl" id="ENSSTUT00000122818.1">
    <property type="protein sequence ID" value="ENSSTUP00000114779.1"/>
    <property type="gene ID" value="ENSSTUG00000050598.1"/>
</dbReference>
<accession>A0A674F2G7</accession>
<dbReference type="InterPro" id="IPR036179">
    <property type="entry name" value="Ig-like_dom_sf"/>
</dbReference>
<dbReference type="FunFam" id="2.60.40.10:FF:000107">
    <property type="entry name" value="Myosin, light chain kinase a"/>
    <property type="match status" value="1"/>
</dbReference>
<dbReference type="InParanoid" id="A0A674F2G7"/>
<feature type="domain" description="Ig-like" evidence="2">
    <location>
        <begin position="1"/>
        <end position="69"/>
    </location>
</feature>
<dbReference type="InterPro" id="IPR007110">
    <property type="entry name" value="Ig-like_dom"/>
</dbReference>
<dbReference type="PANTHER" id="PTHR47633:SF14">
    <property type="entry name" value="IG-LIKE DOMAIN-CONTAINING PROTEIN"/>
    <property type="match status" value="1"/>
</dbReference>
<reference evidence="3" key="2">
    <citation type="submission" date="2025-09" db="UniProtKB">
        <authorList>
            <consortium name="Ensembl"/>
        </authorList>
    </citation>
    <scope>IDENTIFICATION</scope>
</reference>
<reference evidence="3" key="1">
    <citation type="submission" date="2025-08" db="UniProtKB">
        <authorList>
            <consortium name="Ensembl"/>
        </authorList>
    </citation>
    <scope>IDENTIFICATION</scope>
</reference>
<dbReference type="OMA" id="SERNAHF"/>
<dbReference type="PROSITE" id="PS50835">
    <property type="entry name" value="IG_LIKE"/>
    <property type="match status" value="2"/>
</dbReference>
<feature type="domain" description="Ig-like" evidence="2">
    <location>
        <begin position="81"/>
        <end position="155"/>
    </location>
</feature>
<dbReference type="InterPro" id="IPR013098">
    <property type="entry name" value="Ig_I-set"/>
</dbReference>
<dbReference type="GeneTree" id="ENSGT01110000267173"/>
<dbReference type="InterPro" id="IPR003598">
    <property type="entry name" value="Ig_sub2"/>
</dbReference>
<dbReference type="SMART" id="SM00408">
    <property type="entry name" value="IGc2"/>
    <property type="match status" value="3"/>
</dbReference>
<protein>
    <recommendedName>
        <fullName evidence="2">Ig-like domain-containing protein</fullName>
    </recommendedName>
</protein>
<keyword evidence="1" id="KW-0393">Immunoglobulin domain</keyword>
<dbReference type="GO" id="GO:0055013">
    <property type="term" value="P:cardiac muscle cell development"/>
    <property type="evidence" value="ECO:0007669"/>
    <property type="project" value="UniProtKB-ARBA"/>
</dbReference>
<dbReference type="PANTHER" id="PTHR47633">
    <property type="entry name" value="IMMUNOGLOBULIN"/>
    <property type="match status" value="1"/>
</dbReference>
<dbReference type="SMART" id="SM00409">
    <property type="entry name" value="IG"/>
    <property type="match status" value="2"/>
</dbReference>
<dbReference type="AlphaFoldDB" id="A0A674F2G7"/>
<dbReference type="InterPro" id="IPR003599">
    <property type="entry name" value="Ig_sub"/>
</dbReference>
<name>A0A674F2G7_SALTR</name>
<dbReference type="FunFam" id="2.60.40.10:FF:000022">
    <property type="entry name" value="Cardiac titin"/>
    <property type="match status" value="1"/>
</dbReference>
<evidence type="ECO:0000259" key="2">
    <source>
        <dbReference type="PROSITE" id="PS50835"/>
    </source>
</evidence>
<dbReference type="GO" id="GO:0004672">
    <property type="term" value="F:protein kinase activity"/>
    <property type="evidence" value="ECO:0007669"/>
    <property type="project" value="TreeGrafter"/>
</dbReference>
<proteinExistence type="predicted"/>
<dbReference type="SUPFAM" id="SSF48726">
    <property type="entry name" value="Immunoglobulin"/>
    <property type="match status" value="3"/>
</dbReference>
<organism evidence="3 4">
    <name type="scientific">Salmo trutta</name>
    <name type="common">Brown trout</name>
    <dbReference type="NCBI Taxonomy" id="8032"/>
    <lineage>
        <taxon>Eukaryota</taxon>
        <taxon>Metazoa</taxon>
        <taxon>Chordata</taxon>
        <taxon>Craniata</taxon>
        <taxon>Vertebrata</taxon>
        <taxon>Euteleostomi</taxon>
        <taxon>Actinopterygii</taxon>
        <taxon>Neopterygii</taxon>
        <taxon>Teleostei</taxon>
        <taxon>Protacanthopterygii</taxon>
        <taxon>Salmoniformes</taxon>
        <taxon>Salmonidae</taxon>
        <taxon>Salmoninae</taxon>
        <taxon>Salmo</taxon>
    </lineage>
</organism>
<dbReference type="InterPro" id="IPR013783">
    <property type="entry name" value="Ig-like_fold"/>
</dbReference>
<dbReference type="Pfam" id="PF07679">
    <property type="entry name" value="I-set"/>
    <property type="match status" value="3"/>
</dbReference>
<sequence length="256" mass="28222">EIEEAPNVNFKWFKSGTSIEESANCCILSRQLTSSLELLSPTKADSGEYNCKATNQHGCDTCAAKLTVTGESSVSFNIIYSTVSSFQCVVTGSLPMTIVWHKDNIAVSSWGNYQITSDKTKYSLQIKNLQLIDQGTYLCKASNSVGTATCSSELRVINKPSFVKTFETSVSSAIGNTLRLEGQVDKDTGVTITWIKDGKKLHQTMDCKQSFEEKVVVLEITKAKLKDSVKYVRTPMMLVKSPLRHWPNLKVGIVGK</sequence>
<keyword evidence="4" id="KW-1185">Reference proteome</keyword>
<evidence type="ECO:0000256" key="1">
    <source>
        <dbReference type="ARBA" id="ARBA00023319"/>
    </source>
</evidence>
<evidence type="ECO:0000313" key="4">
    <source>
        <dbReference type="Proteomes" id="UP000472277"/>
    </source>
</evidence>
<dbReference type="CDD" id="cd00096">
    <property type="entry name" value="Ig"/>
    <property type="match status" value="1"/>
</dbReference>
<dbReference type="Gene3D" id="2.60.40.10">
    <property type="entry name" value="Immunoglobulins"/>
    <property type="match status" value="3"/>
</dbReference>
<evidence type="ECO:0000313" key="3">
    <source>
        <dbReference type="Ensembl" id="ENSSTUP00000114779.1"/>
    </source>
</evidence>
<dbReference type="GO" id="GO:0003007">
    <property type="term" value="P:heart morphogenesis"/>
    <property type="evidence" value="ECO:0007669"/>
    <property type="project" value="UniProtKB-ARBA"/>
</dbReference>